<evidence type="ECO:0000313" key="2">
    <source>
        <dbReference type="EMBL" id="KAA5401359.1"/>
    </source>
</evidence>
<proteinExistence type="predicted"/>
<dbReference type="Pfam" id="PF07494">
    <property type="entry name" value="Reg_prop"/>
    <property type="match status" value="2"/>
</dbReference>
<dbReference type="InterPro" id="IPR015943">
    <property type="entry name" value="WD40/YVTN_repeat-like_dom_sf"/>
</dbReference>
<keyword evidence="1" id="KW-0732">Signal</keyword>
<dbReference type="GO" id="GO:0016301">
    <property type="term" value="F:kinase activity"/>
    <property type="evidence" value="ECO:0007669"/>
    <property type="project" value="UniProtKB-KW"/>
</dbReference>
<evidence type="ECO:0000256" key="1">
    <source>
        <dbReference type="SAM" id="SignalP"/>
    </source>
</evidence>
<evidence type="ECO:0000313" key="3">
    <source>
        <dbReference type="Proteomes" id="UP000482653"/>
    </source>
</evidence>
<comment type="caution">
    <text evidence="2">The sequence shown here is derived from an EMBL/GenBank/DDBJ whole genome shotgun (WGS) entry which is preliminary data.</text>
</comment>
<dbReference type="InterPro" id="IPR011110">
    <property type="entry name" value="Reg_prop"/>
</dbReference>
<dbReference type="SUPFAM" id="SSF63829">
    <property type="entry name" value="Calcium-dependent phosphotriesterase"/>
    <property type="match status" value="1"/>
</dbReference>
<keyword evidence="2" id="KW-0418">Kinase</keyword>
<keyword evidence="2" id="KW-0808">Transferase</keyword>
<name>A0A6L3JP12_9BACE</name>
<feature type="non-terminal residue" evidence="2">
    <location>
        <position position="217"/>
    </location>
</feature>
<feature type="chain" id="PRO_5026823093" evidence="1">
    <location>
        <begin position="22"/>
        <end position="217"/>
    </location>
</feature>
<organism evidence="2 3">
    <name type="scientific">Bacteroides cellulosilyticus</name>
    <dbReference type="NCBI Taxonomy" id="246787"/>
    <lineage>
        <taxon>Bacteria</taxon>
        <taxon>Pseudomonadati</taxon>
        <taxon>Bacteroidota</taxon>
        <taxon>Bacteroidia</taxon>
        <taxon>Bacteroidales</taxon>
        <taxon>Bacteroidaceae</taxon>
        <taxon>Bacteroides</taxon>
    </lineage>
</organism>
<dbReference type="EMBL" id="VVYX01000350">
    <property type="protein sequence ID" value="KAA5401359.1"/>
    <property type="molecule type" value="Genomic_DNA"/>
</dbReference>
<gene>
    <name evidence="2" type="ORF">F2Y87_30885</name>
</gene>
<sequence length="217" mass="24996">MGIRKKCLIITLLCFSSLMYASEFMFKHLEVKDGLSNNQVLDIFKDSEGFMWFATASGLNRYDGCQMTLFRSYNADPASLPDNYIKSIQEDYKGNLWILTGVGYAIYNSESETFNREVHAWLCEVGIDGTPALVYIDHNKNMWFYIKGKGCYLYIPESQLLYPLLFDTHQLPEGDITDIVECREGILLVYNTGRLVCLDTRTNKIKWQQDDLARELG</sequence>
<dbReference type="Proteomes" id="UP000482653">
    <property type="component" value="Unassembled WGS sequence"/>
</dbReference>
<dbReference type="AlphaFoldDB" id="A0A6L3JP12"/>
<feature type="signal peptide" evidence="1">
    <location>
        <begin position="1"/>
        <end position="21"/>
    </location>
</feature>
<dbReference type="Gene3D" id="2.130.10.10">
    <property type="entry name" value="YVTN repeat-like/Quinoprotein amine dehydrogenase"/>
    <property type="match status" value="2"/>
</dbReference>
<reference evidence="2 3" key="1">
    <citation type="journal article" date="2019" name="Nat. Med.">
        <title>A library of human gut bacterial isolates paired with longitudinal multiomics data enables mechanistic microbiome research.</title>
        <authorList>
            <person name="Poyet M."/>
            <person name="Groussin M."/>
            <person name="Gibbons S.M."/>
            <person name="Avila-Pacheco J."/>
            <person name="Jiang X."/>
            <person name="Kearney S.M."/>
            <person name="Perrotta A.R."/>
            <person name="Berdy B."/>
            <person name="Zhao S."/>
            <person name="Lieberman T.D."/>
            <person name="Swanson P.K."/>
            <person name="Smith M."/>
            <person name="Roesemann S."/>
            <person name="Alexander J.E."/>
            <person name="Rich S.A."/>
            <person name="Livny J."/>
            <person name="Vlamakis H."/>
            <person name="Clish C."/>
            <person name="Bullock K."/>
            <person name="Deik A."/>
            <person name="Scott J."/>
            <person name="Pierce K.A."/>
            <person name="Xavier R.J."/>
            <person name="Alm E.J."/>
        </authorList>
    </citation>
    <scope>NUCLEOTIDE SEQUENCE [LARGE SCALE GENOMIC DNA]</scope>
    <source>
        <strain evidence="2 3">BIOML-A8</strain>
    </source>
</reference>
<accession>A0A6L3JP12</accession>
<protein>
    <submittedName>
        <fullName evidence="2">Histidine kinase</fullName>
    </submittedName>
</protein>
<dbReference type="RefSeq" id="WP_317133228.1">
    <property type="nucleotide sequence ID" value="NZ_VVYX01000350.1"/>
</dbReference>